<gene>
    <name evidence="1" type="ORF">NTEN_LOCUS24207</name>
</gene>
<sequence length="168" mass="18748">MRLSLPLRTNIVGRGDRVSDVALENQGQKEPQMFAVVERGHELVEQREPPVFGDVEAGGHKYAQYTRQGQVVVLLWTNLQADSAAWGAWFSALDMHGGAVVGKSPVEEIPRLGRRFQDTDRSFVETFQSVAQQSGIVIVRVVRPAHQFHSEGANPQEQFLQDQEGQDI</sequence>
<dbReference type="EMBL" id="CADCXU010035423">
    <property type="protein sequence ID" value="CAB0020635.1"/>
    <property type="molecule type" value="Genomic_DNA"/>
</dbReference>
<protein>
    <submittedName>
        <fullName evidence="1">Uncharacterized protein</fullName>
    </submittedName>
</protein>
<feature type="non-terminal residue" evidence="1">
    <location>
        <position position="168"/>
    </location>
</feature>
<proteinExistence type="predicted"/>
<name>A0A6H5HVD1_9HEMI</name>
<dbReference type="AlphaFoldDB" id="A0A6H5HVD1"/>
<accession>A0A6H5HVD1</accession>
<evidence type="ECO:0000313" key="2">
    <source>
        <dbReference type="Proteomes" id="UP000479000"/>
    </source>
</evidence>
<dbReference type="Proteomes" id="UP000479000">
    <property type="component" value="Unassembled WGS sequence"/>
</dbReference>
<organism evidence="1 2">
    <name type="scientific">Nesidiocoris tenuis</name>
    <dbReference type="NCBI Taxonomy" id="355587"/>
    <lineage>
        <taxon>Eukaryota</taxon>
        <taxon>Metazoa</taxon>
        <taxon>Ecdysozoa</taxon>
        <taxon>Arthropoda</taxon>
        <taxon>Hexapoda</taxon>
        <taxon>Insecta</taxon>
        <taxon>Pterygota</taxon>
        <taxon>Neoptera</taxon>
        <taxon>Paraneoptera</taxon>
        <taxon>Hemiptera</taxon>
        <taxon>Heteroptera</taxon>
        <taxon>Panheteroptera</taxon>
        <taxon>Cimicomorpha</taxon>
        <taxon>Miridae</taxon>
        <taxon>Dicyphina</taxon>
        <taxon>Nesidiocoris</taxon>
    </lineage>
</organism>
<keyword evidence="2" id="KW-1185">Reference proteome</keyword>
<reference evidence="1 2" key="1">
    <citation type="submission" date="2020-02" db="EMBL/GenBank/DDBJ databases">
        <authorList>
            <person name="Ferguson B K."/>
        </authorList>
    </citation>
    <scope>NUCLEOTIDE SEQUENCE [LARGE SCALE GENOMIC DNA]</scope>
</reference>
<evidence type="ECO:0000313" key="1">
    <source>
        <dbReference type="EMBL" id="CAB0020635.1"/>
    </source>
</evidence>